<comment type="caution">
    <text evidence="3">The sequence shown here is derived from an EMBL/GenBank/DDBJ whole genome shotgun (WGS) entry which is preliminary data.</text>
</comment>
<organism evidence="3 4">
    <name type="scientific">Ancylobacter koreensis</name>
    <dbReference type="NCBI Taxonomy" id="266121"/>
    <lineage>
        <taxon>Bacteria</taxon>
        <taxon>Pseudomonadati</taxon>
        <taxon>Pseudomonadota</taxon>
        <taxon>Alphaproteobacteria</taxon>
        <taxon>Hyphomicrobiales</taxon>
        <taxon>Xanthobacteraceae</taxon>
        <taxon>Ancylobacter</taxon>
    </lineage>
</organism>
<evidence type="ECO:0000259" key="2">
    <source>
        <dbReference type="Pfam" id="PF07331"/>
    </source>
</evidence>
<dbReference type="Pfam" id="PF07331">
    <property type="entry name" value="TctB"/>
    <property type="match status" value="1"/>
</dbReference>
<keyword evidence="1" id="KW-0812">Transmembrane</keyword>
<feature type="transmembrane region" description="Helical" evidence="1">
    <location>
        <begin position="121"/>
        <end position="143"/>
    </location>
</feature>
<reference evidence="4" key="1">
    <citation type="submission" date="2023-07" db="EMBL/GenBank/DDBJ databases">
        <title>Ancylobacter moscoviensis sp. nov., facultatively methylotrophic bacteria from activated sludge and the reclassification of Starkeya novella (Starkey 1934) Kelly et al. 2000 as Ancylobacter novellus comb. nov., Starkeya koreensis Im et al. 2006 as Ancylobacter koreensis comb.nov., Angulomicrobium tetraedrale Vasil'eva et al. 1986 as Ancylobacter tetraedralis comb. nov., Angulomicrobium amanitiforme Fritz et al. 2004 as Ancylobacter amanitiformis comb. nov. and Methylorhabdus multivorans Doronina et al. 1996 as Ancylobacter multivorans comb. nov. and emended description of the genus Ancylobacter.</title>
        <authorList>
            <person name="Doronina N."/>
            <person name="Chemodurova A."/>
            <person name="Grouzdev D."/>
            <person name="Koziaeva V."/>
            <person name="Shi W."/>
            <person name="Wu L."/>
            <person name="Kaparullina E."/>
        </authorList>
    </citation>
    <scope>NUCLEOTIDE SEQUENCE [LARGE SCALE GENOMIC DNA]</scope>
    <source>
        <strain evidence="4">Jip08</strain>
    </source>
</reference>
<protein>
    <submittedName>
        <fullName evidence="3">Tripartite tricarboxylate transporter TctB family protein</fullName>
    </submittedName>
</protein>
<proteinExistence type="predicted"/>
<feature type="transmembrane region" description="Helical" evidence="1">
    <location>
        <begin position="12"/>
        <end position="32"/>
    </location>
</feature>
<dbReference type="RefSeq" id="WP_247202213.1">
    <property type="nucleotide sequence ID" value="NZ_JALKCG010000008.1"/>
</dbReference>
<sequence length="154" mass="16781">MRLATGMPRYIALAMLLIYAGLLFAGIDLVYWDGYAPASGFAPVWVAISGLILATLMLFDIGAEPVLEDGPILPSREEFRRVVLALAALWLFVVAAPFLGMIPAALALMLFLLLVVLGRPLLPSLLTAFVTDGLIYLIFIHWLNVQLPRGIFGI</sequence>
<evidence type="ECO:0000256" key="1">
    <source>
        <dbReference type="SAM" id="Phobius"/>
    </source>
</evidence>
<keyword evidence="1" id="KW-0472">Membrane</keyword>
<keyword evidence="1" id="KW-1133">Transmembrane helix</keyword>
<accession>A0ABT0DR05</accession>
<feature type="transmembrane region" description="Helical" evidence="1">
    <location>
        <begin position="82"/>
        <end position="115"/>
    </location>
</feature>
<dbReference type="Proteomes" id="UP001202867">
    <property type="component" value="Unassembled WGS sequence"/>
</dbReference>
<name>A0ABT0DR05_9HYPH</name>
<feature type="transmembrane region" description="Helical" evidence="1">
    <location>
        <begin position="44"/>
        <end position="61"/>
    </location>
</feature>
<feature type="domain" description="DUF1468" evidence="2">
    <location>
        <begin position="11"/>
        <end position="148"/>
    </location>
</feature>
<evidence type="ECO:0000313" key="4">
    <source>
        <dbReference type="Proteomes" id="UP001202867"/>
    </source>
</evidence>
<evidence type="ECO:0000313" key="3">
    <source>
        <dbReference type="EMBL" id="MCK0209714.1"/>
    </source>
</evidence>
<keyword evidence="4" id="KW-1185">Reference proteome</keyword>
<dbReference type="InterPro" id="IPR009936">
    <property type="entry name" value="DUF1468"/>
</dbReference>
<gene>
    <name evidence="3" type="ORF">MWN33_16900</name>
</gene>
<dbReference type="EMBL" id="JALKCG010000008">
    <property type="protein sequence ID" value="MCK0209714.1"/>
    <property type="molecule type" value="Genomic_DNA"/>
</dbReference>